<evidence type="ECO:0000256" key="5">
    <source>
        <dbReference type="ARBA" id="ARBA00022989"/>
    </source>
</evidence>
<sequence>MAHNSSNQAILDLLNGQAGEGQNKAGIAVKAFVLNVADRLRVESVPPNPLNWIRRIWSIEDEELKAKCGLDGYFFIRLLRAMMIIFVPLMVILITVLLPINYHGGVGTKVLEMGGHQAAFNVTGLDTLSWQNVAPAKTNRYWAHLVCAMLAISWTCFRIYREKLNFIDVRQRFLTSPEHRLKASARTVLVTNIPSEYRSKQALEALYDVFVDNDERSRLTVWVNRDYGTLKKLVARRRGLRHSLEKEELKVLRQVNKKYQKIKSSPALVKSAEETLQESMGSEDRQDSHNGHDEDSISVAYEMDCEETVQPWHKFLKPAASPEAVLVRKADGSWQPKSLFTSLSTGEQKKVPKIAWLRGEVARLTVEIEKLLLTLDDEERFKKQNSAFIQFDRQMAAHMACSLVSHDKAGRMSPRFLEVAPHEIIWPNMGVTSIGRLVRTVIALILFVAILFLWGPLASILLALLVQLVIPALLRKLAVLVGTPTRSKRELVTQDFYFTFLFIELVLVTAISTGIANVVPTIIKEPRNVPTILAKNLPRSANYFFNYLVVQGLSFSGSVLFQLDIQHNYYFVQRNKIDTHGLLFNNALSQLFAGLYVLEIALIGLFFLVRDAHNDVSCKSQAIVMIVLLILTAIFHFVMEQHLRPLYEFLPVTLEDSAVDAERERFLIHHENESSPSIDLGSGDGTVASGLTANGTSSPRDINNTNEKHQSHSQTRNVSATAEYARKALSRVTKETAARVAEIHNHLPEAIDKSHRRAVADQLAAALAGYPDELTDLDREELDAELKAAFQDPVTREPAPVIWIPQDPAGISDLIVKQSLKYGHHLQYSNAGAYLTAKNKCEVTQPAPDVRPDWLLDWML</sequence>
<feature type="transmembrane region" description="Helical" evidence="8">
    <location>
        <begin position="141"/>
        <end position="160"/>
    </location>
</feature>
<dbReference type="EMBL" id="JAPUFD010000002">
    <property type="protein sequence ID" value="MDI1486063.1"/>
    <property type="molecule type" value="Genomic_DNA"/>
</dbReference>
<comment type="similarity">
    <text evidence="2">Belongs to the CSC1 (TC 1.A.17) family.</text>
</comment>
<feature type="compositionally biased region" description="Polar residues" evidence="7">
    <location>
        <begin position="689"/>
        <end position="705"/>
    </location>
</feature>
<dbReference type="GO" id="GO:0005227">
    <property type="term" value="F:calcium-activated cation channel activity"/>
    <property type="evidence" value="ECO:0007669"/>
    <property type="project" value="InterPro"/>
</dbReference>
<gene>
    <name evidence="13" type="ORF">OHK93_004253</name>
</gene>
<evidence type="ECO:0000313" key="14">
    <source>
        <dbReference type="Proteomes" id="UP001161017"/>
    </source>
</evidence>
<dbReference type="InterPro" id="IPR003864">
    <property type="entry name" value="CSC1/OSCA1-like_7TM"/>
</dbReference>
<organism evidence="13 14">
    <name type="scientific">Ramalina farinacea</name>
    <dbReference type="NCBI Taxonomy" id="258253"/>
    <lineage>
        <taxon>Eukaryota</taxon>
        <taxon>Fungi</taxon>
        <taxon>Dikarya</taxon>
        <taxon>Ascomycota</taxon>
        <taxon>Pezizomycotina</taxon>
        <taxon>Lecanoromycetes</taxon>
        <taxon>OSLEUM clade</taxon>
        <taxon>Lecanoromycetidae</taxon>
        <taxon>Lecanorales</taxon>
        <taxon>Lecanorineae</taxon>
        <taxon>Ramalinaceae</taxon>
        <taxon>Ramalina</taxon>
    </lineage>
</organism>
<evidence type="ECO:0000256" key="3">
    <source>
        <dbReference type="ARBA" id="ARBA00022448"/>
    </source>
</evidence>
<keyword evidence="5 8" id="KW-1133">Transmembrane helix</keyword>
<dbReference type="Pfam" id="PF14703">
    <property type="entry name" value="PHM7_cyt"/>
    <property type="match status" value="1"/>
</dbReference>
<name>A0AA43TRX7_9LECA</name>
<dbReference type="AlphaFoldDB" id="A0AA43TRX7"/>
<evidence type="ECO:0000259" key="10">
    <source>
        <dbReference type="Pfam" id="PF12621"/>
    </source>
</evidence>
<accession>A0AA43TRX7</accession>
<dbReference type="PANTHER" id="PTHR13018:SF20">
    <property type="entry name" value="SPORULATION-SPECIFIC PROTEIN 75"/>
    <property type="match status" value="1"/>
</dbReference>
<feature type="domain" description="CSC1/OSCA1-like cytosolic" evidence="12">
    <location>
        <begin position="185"/>
        <end position="428"/>
    </location>
</feature>
<evidence type="ECO:0000259" key="9">
    <source>
        <dbReference type="Pfam" id="PF02714"/>
    </source>
</evidence>
<feature type="region of interest" description="Disordered" evidence="7">
    <location>
        <begin position="689"/>
        <end position="720"/>
    </location>
</feature>
<evidence type="ECO:0000256" key="1">
    <source>
        <dbReference type="ARBA" id="ARBA00004141"/>
    </source>
</evidence>
<feature type="transmembrane region" description="Helical" evidence="8">
    <location>
        <begin position="543"/>
        <end position="561"/>
    </location>
</feature>
<keyword evidence="14" id="KW-1185">Reference proteome</keyword>
<feature type="compositionally biased region" description="Basic and acidic residues" evidence="7">
    <location>
        <begin position="282"/>
        <end position="294"/>
    </location>
</feature>
<comment type="caution">
    <text evidence="13">The sequence shown here is derived from an EMBL/GenBank/DDBJ whole genome shotgun (WGS) entry which is preliminary data.</text>
</comment>
<dbReference type="InterPro" id="IPR022257">
    <property type="entry name" value="PHM7_ext"/>
</dbReference>
<feature type="domain" description="CSC1/OSCA1-like 7TM region" evidence="9">
    <location>
        <begin position="455"/>
        <end position="563"/>
    </location>
</feature>
<evidence type="ECO:0000259" key="12">
    <source>
        <dbReference type="Pfam" id="PF14703"/>
    </source>
</evidence>
<dbReference type="Pfam" id="PF12621">
    <property type="entry name" value="PHM7_ext"/>
    <property type="match status" value="1"/>
</dbReference>
<keyword evidence="3" id="KW-0813">Transport</keyword>
<feature type="transmembrane region" description="Helical" evidence="8">
    <location>
        <begin position="621"/>
        <end position="639"/>
    </location>
</feature>
<keyword evidence="4 8" id="KW-0812">Transmembrane</keyword>
<dbReference type="InterPro" id="IPR045122">
    <property type="entry name" value="Csc1-like"/>
</dbReference>
<dbReference type="Proteomes" id="UP001161017">
    <property type="component" value="Unassembled WGS sequence"/>
</dbReference>
<dbReference type="Pfam" id="PF02714">
    <property type="entry name" value="RSN1_7TM"/>
    <property type="match status" value="1"/>
</dbReference>
<keyword evidence="6 8" id="KW-0472">Membrane</keyword>
<reference evidence="13" key="1">
    <citation type="journal article" date="2023" name="Genome Biol. Evol.">
        <title>First Whole Genome Sequence and Flow Cytometry Genome Size Data for the Lichen-Forming Fungus Ramalina farinacea (Ascomycota).</title>
        <authorList>
            <person name="Llewellyn T."/>
            <person name="Mian S."/>
            <person name="Hill R."/>
            <person name="Leitch I.J."/>
            <person name="Gaya E."/>
        </authorList>
    </citation>
    <scope>NUCLEOTIDE SEQUENCE</scope>
    <source>
        <strain evidence="13">LIQ254RAFAR</strain>
    </source>
</reference>
<feature type="transmembrane region" description="Helical" evidence="8">
    <location>
        <begin position="582"/>
        <end position="609"/>
    </location>
</feature>
<proteinExistence type="inferred from homology"/>
<evidence type="ECO:0000256" key="7">
    <source>
        <dbReference type="SAM" id="MobiDB-lite"/>
    </source>
</evidence>
<evidence type="ECO:0000313" key="13">
    <source>
        <dbReference type="EMBL" id="MDI1486063.1"/>
    </source>
</evidence>
<evidence type="ECO:0000256" key="6">
    <source>
        <dbReference type="ARBA" id="ARBA00023136"/>
    </source>
</evidence>
<feature type="domain" description="CSC1/OSCA1-like N-terminal transmembrane" evidence="11">
    <location>
        <begin position="40"/>
        <end position="162"/>
    </location>
</feature>
<evidence type="ECO:0000256" key="4">
    <source>
        <dbReference type="ARBA" id="ARBA00022692"/>
    </source>
</evidence>
<dbReference type="InterPro" id="IPR027815">
    <property type="entry name" value="CSC1/OSCA1-like_cyt"/>
</dbReference>
<evidence type="ECO:0008006" key="15">
    <source>
        <dbReference type="Google" id="ProtNLM"/>
    </source>
</evidence>
<dbReference type="InterPro" id="IPR032880">
    <property type="entry name" value="CSC1/OSCA1-like_N"/>
</dbReference>
<protein>
    <recommendedName>
        <fullName evidence="15">DUF221-domain-containing protein</fullName>
    </recommendedName>
</protein>
<feature type="domain" description="10TM putative phosphate transporter extracellular tail" evidence="10">
    <location>
        <begin position="780"/>
        <end position="849"/>
    </location>
</feature>
<dbReference type="GO" id="GO:0005886">
    <property type="term" value="C:plasma membrane"/>
    <property type="evidence" value="ECO:0007669"/>
    <property type="project" value="TreeGrafter"/>
</dbReference>
<feature type="transmembrane region" description="Helical" evidence="8">
    <location>
        <begin position="81"/>
        <end position="102"/>
    </location>
</feature>
<feature type="region of interest" description="Disordered" evidence="7">
    <location>
        <begin position="270"/>
        <end position="294"/>
    </location>
</feature>
<comment type="subcellular location">
    <subcellularLocation>
        <location evidence="1">Membrane</location>
        <topology evidence="1">Multi-pass membrane protein</topology>
    </subcellularLocation>
</comment>
<dbReference type="PANTHER" id="PTHR13018">
    <property type="entry name" value="PROBABLE MEMBRANE PROTEIN DUF221-RELATED"/>
    <property type="match status" value="1"/>
</dbReference>
<evidence type="ECO:0000256" key="2">
    <source>
        <dbReference type="ARBA" id="ARBA00007779"/>
    </source>
</evidence>
<evidence type="ECO:0000256" key="8">
    <source>
        <dbReference type="SAM" id="Phobius"/>
    </source>
</evidence>
<dbReference type="Pfam" id="PF13967">
    <property type="entry name" value="RSN1_TM"/>
    <property type="match status" value="1"/>
</dbReference>
<feature type="transmembrane region" description="Helical" evidence="8">
    <location>
        <begin position="496"/>
        <end position="523"/>
    </location>
</feature>
<evidence type="ECO:0000259" key="11">
    <source>
        <dbReference type="Pfam" id="PF13967"/>
    </source>
</evidence>